<dbReference type="InterPro" id="IPR011006">
    <property type="entry name" value="CheY-like_superfamily"/>
</dbReference>
<evidence type="ECO:0000259" key="2">
    <source>
        <dbReference type="PROSITE" id="PS50110"/>
    </source>
</evidence>
<dbReference type="PANTHER" id="PTHR44520">
    <property type="entry name" value="RESPONSE REGULATOR RCP1-RELATED"/>
    <property type="match status" value="1"/>
</dbReference>
<gene>
    <name evidence="3" type="ordered locus">DGo_CA1303</name>
</gene>
<organism evidence="3 4">
    <name type="scientific">Deinococcus gobiensis (strain DSM 21396 / JCM 16679 / CGMCC 1.7299 / I-0)</name>
    <dbReference type="NCBI Taxonomy" id="745776"/>
    <lineage>
        <taxon>Bacteria</taxon>
        <taxon>Thermotogati</taxon>
        <taxon>Deinococcota</taxon>
        <taxon>Deinococci</taxon>
        <taxon>Deinococcales</taxon>
        <taxon>Deinococcaceae</taxon>
        <taxon>Deinococcus</taxon>
    </lineage>
</organism>
<dbReference type="PANTHER" id="PTHR44520:SF2">
    <property type="entry name" value="RESPONSE REGULATOR RCP1"/>
    <property type="match status" value="1"/>
</dbReference>
<dbReference type="AlphaFoldDB" id="H8GSF7"/>
<feature type="modified residue" description="4-aspartylphosphate" evidence="1">
    <location>
        <position position="58"/>
    </location>
</feature>
<dbReference type="PROSITE" id="PS50110">
    <property type="entry name" value="RESPONSE_REGULATORY"/>
    <property type="match status" value="1"/>
</dbReference>
<protein>
    <submittedName>
        <fullName evidence="3">Response regulator</fullName>
    </submittedName>
</protein>
<reference evidence="3 4" key="1">
    <citation type="journal article" date="2012" name="PLoS ONE">
        <title>Genome sequence and transcriptome analysis of the radioresistant bacterium Deinococcus gobiensis: insights into the extreme environmental adaptations.</title>
        <authorList>
            <person name="Yuan M."/>
            <person name="Chen M."/>
            <person name="Zhang W."/>
            <person name="Lu W."/>
            <person name="Wang J."/>
            <person name="Yang M."/>
            <person name="Zhao P."/>
            <person name="Tang R."/>
            <person name="Li X."/>
            <person name="Hao Y."/>
            <person name="Zhou Z."/>
            <person name="Zhan Y."/>
            <person name="Yu H."/>
            <person name="Teng C."/>
            <person name="Yan Y."/>
            <person name="Ping S."/>
            <person name="Wang Y."/>
            <person name="Lin M."/>
        </authorList>
    </citation>
    <scope>NUCLEOTIDE SEQUENCE [LARGE SCALE GENOMIC DNA]</scope>
    <source>
        <strain evidence="3 4">I-0</strain>
    </source>
</reference>
<dbReference type="GO" id="GO:0000160">
    <property type="term" value="P:phosphorelay signal transduction system"/>
    <property type="evidence" value="ECO:0007669"/>
    <property type="project" value="InterPro"/>
</dbReference>
<proteinExistence type="predicted"/>
<evidence type="ECO:0000313" key="3">
    <source>
        <dbReference type="EMBL" id="AFD25230.1"/>
    </source>
</evidence>
<dbReference type="InterPro" id="IPR001789">
    <property type="entry name" value="Sig_transdc_resp-reg_receiver"/>
</dbReference>
<dbReference type="InterPro" id="IPR052893">
    <property type="entry name" value="TCS_response_regulator"/>
</dbReference>
<dbReference type="EMBL" id="CP002191">
    <property type="protein sequence ID" value="AFD25230.1"/>
    <property type="molecule type" value="Genomic_DNA"/>
</dbReference>
<keyword evidence="1" id="KW-0597">Phosphoprotein</keyword>
<dbReference type="STRING" id="745776.DGo_CA1303"/>
<name>H8GSF7_DEIGI</name>
<dbReference type="Gene3D" id="3.40.50.2300">
    <property type="match status" value="1"/>
</dbReference>
<dbReference type="SMART" id="SM00448">
    <property type="entry name" value="REC"/>
    <property type="match status" value="1"/>
</dbReference>
<dbReference type="KEGG" id="dgo:DGo_CA1303"/>
<dbReference type="CDD" id="cd17557">
    <property type="entry name" value="REC_Rcp-like"/>
    <property type="match status" value="1"/>
</dbReference>
<evidence type="ECO:0000256" key="1">
    <source>
        <dbReference type="PROSITE-ProRule" id="PRU00169"/>
    </source>
</evidence>
<keyword evidence="4" id="KW-1185">Reference proteome</keyword>
<dbReference type="Proteomes" id="UP000007575">
    <property type="component" value="Chromosome"/>
</dbReference>
<accession>H8GSF7</accession>
<dbReference type="PATRIC" id="fig|745776.4.peg.1342"/>
<dbReference type="SUPFAM" id="SSF52172">
    <property type="entry name" value="CheY-like"/>
    <property type="match status" value="1"/>
</dbReference>
<sequence>MRVLLVDDNPEDIFLAREVFQEHQGHVELVTCQSGPDALEYLRRHAEAAYLPDVVLLDINMPGMSGFELLRAIKDDGALAHIPVVMLTTSDHPEDVREAYTLHASSYLIKSETFQAFMEQIDAFVTYWQRNRLRHWPAR</sequence>
<dbReference type="HOGENOM" id="CLU_000445_69_17_0"/>
<evidence type="ECO:0000313" key="4">
    <source>
        <dbReference type="Proteomes" id="UP000007575"/>
    </source>
</evidence>
<dbReference type="Pfam" id="PF00072">
    <property type="entry name" value="Response_reg"/>
    <property type="match status" value="1"/>
</dbReference>
<dbReference type="eggNOG" id="COG0784">
    <property type="taxonomic scope" value="Bacteria"/>
</dbReference>
<feature type="domain" description="Response regulatory" evidence="2">
    <location>
        <begin position="2"/>
        <end position="125"/>
    </location>
</feature>